<keyword evidence="1" id="KW-0802">TPR repeat</keyword>
<dbReference type="AlphaFoldDB" id="A0A2N1PUE4"/>
<feature type="signal peptide" evidence="2">
    <location>
        <begin position="1"/>
        <end position="24"/>
    </location>
</feature>
<protein>
    <recommendedName>
        <fullName evidence="5">Tetratricopeptide repeat protein</fullName>
    </recommendedName>
</protein>
<dbReference type="Proteomes" id="UP000233256">
    <property type="component" value="Unassembled WGS sequence"/>
</dbReference>
<comment type="caution">
    <text evidence="3">The sequence shown here is derived from an EMBL/GenBank/DDBJ whole genome shotgun (WGS) entry which is preliminary data.</text>
</comment>
<evidence type="ECO:0000256" key="1">
    <source>
        <dbReference type="PROSITE-ProRule" id="PRU00339"/>
    </source>
</evidence>
<dbReference type="Pfam" id="PF13181">
    <property type="entry name" value="TPR_8"/>
    <property type="match status" value="1"/>
</dbReference>
<keyword evidence="2" id="KW-0732">Signal</keyword>
<name>A0A2N1PUE4_9BACT</name>
<dbReference type="Gene3D" id="1.25.40.10">
    <property type="entry name" value="Tetratricopeptide repeat domain"/>
    <property type="match status" value="1"/>
</dbReference>
<dbReference type="InterPro" id="IPR011990">
    <property type="entry name" value="TPR-like_helical_dom_sf"/>
</dbReference>
<evidence type="ECO:0000256" key="2">
    <source>
        <dbReference type="SAM" id="SignalP"/>
    </source>
</evidence>
<evidence type="ECO:0000313" key="3">
    <source>
        <dbReference type="EMBL" id="PKK91959.1"/>
    </source>
</evidence>
<dbReference type="SUPFAM" id="SSF48452">
    <property type="entry name" value="TPR-like"/>
    <property type="match status" value="1"/>
</dbReference>
<reference evidence="3 4" key="1">
    <citation type="journal article" date="2017" name="ISME J.">
        <title>Potential for microbial H2 and metal transformations associated with novel bacteria and archaea in deep terrestrial subsurface sediments.</title>
        <authorList>
            <person name="Hernsdorf A.W."/>
            <person name="Amano Y."/>
            <person name="Miyakawa K."/>
            <person name="Ise K."/>
            <person name="Suzuki Y."/>
            <person name="Anantharaman K."/>
            <person name="Probst A."/>
            <person name="Burstein D."/>
            <person name="Thomas B.C."/>
            <person name="Banfield J.F."/>
        </authorList>
    </citation>
    <scope>NUCLEOTIDE SEQUENCE [LARGE SCALE GENOMIC DNA]</scope>
    <source>
        <strain evidence="3">HGW-Wallbacteria-1</strain>
    </source>
</reference>
<dbReference type="SMART" id="SM00028">
    <property type="entry name" value="TPR"/>
    <property type="match status" value="2"/>
</dbReference>
<evidence type="ECO:0008006" key="5">
    <source>
        <dbReference type="Google" id="ProtNLM"/>
    </source>
</evidence>
<dbReference type="InterPro" id="IPR019734">
    <property type="entry name" value="TPR_rpt"/>
</dbReference>
<dbReference type="PROSITE" id="PS50005">
    <property type="entry name" value="TPR"/>
    <property type="match status" value="1"/>
</dbReference>
<sequence length="481" mass="52977">MMRNFLSNWLFLLLLLFISAGDSAFCADKARELAEELGKYIEEAVPRSWGKVTHFLDGVQSGQWKLRTRAGLVVQESSGAGAMVGNFTQPIRYDLGISRLFNLDERYDFTLSGNDTLLIRSQQSRGALAPEPSFSVTLADDPVRPVSVSVKSGNREVAAYRMSYDGDGRLQRIDFTCEMDSRRISMWNVFSDPMEGRSPDSAESANFRNGSATLRSTASVGSGDEAESLFRRSVVYLKNDTLDLALESFQKAIEIEPSIISMDDTGLSNLLMKRYERVVSISPTNPDAYFFIGAIDFFKGKPAVARQNLETAVRLDPQGRIGRLAALLLKQAPQDSGSVNYSVLGSVGFQQKPLAPPSETEQKPSVQAVSGRELPVGTGAMKNTGVLKFSVSGKLEGRYYARVVLESLDESFNRSVEAAEGVFKFRNIPPGVYRVYPEIGKKTVESNGSVTVSDDFTSYEAVEIEISDNDMSDLVLRVLQD</sequence>
<feature type="chain" id="PRO_5014709667" description="Tetratricopeptide repeat protein" evidence="2">
    <location>
        <begin position="25"/>
        <end position="481"/>
    </location>
</feature>
<evidence type="ECO:0000313" key="4">
    <source>
        <dbReference type="Proteomes" id="UP000233256"/>
    </source>
</evidence>
<dbReference type="EMBL" id="PGXC01000001">
    <property type="protein sequence ID" value="PKK91959.1"/>
    <property type="molecule type" value="Genomic_DNA"/>
</dbReference>
<feature type="repeat" description="TPR" evidence="1">
    <location>
        <begin position="226"/>
        <end position="259"/>
    </location>
</feature>
<proteinExistence type="predicted"/>
<organism evidence="3 4">
    <name type="scientific">Candidatus Wallbacteria bacterium HGW-Wallbacteria-1</name>
    <dbReference type="NCBI Taxonomy" id="2013854"/>
    <lineage>
        <taxon>Bacteria</taxon>
        <taxon>Candidatus Walliibacteriota</taxon>
    </lineage>
</organism>
<gene>
    <name evidence="3" type="ORF">CVV64_00605</name>
</gene>
<accession>A0A2N1PUE4</accession>